<dbReference type="EMBL" id="CP018155">
    <property type="protein sequence ID" value="APG66082.1"/>
    <property type="molecule type" value="Genomic_DNA"/>
</dbReference>
<dbReference type="KEGG" id="ten:LPB136_12190"/>
<evidence type="ECO:0000313" key="3">
    <source>
        <dbReference type="Proteomes" id="UP000181898"/>
    </source>
</evidence>
<name>A0A1L3JLV7_9FLAO</name>
<dbReference type="AlphaFoldDB" id="A0A1L3JLV7"/>
<evidence type="ECO:0000256" key="1">
    <source>
        <dbReference type="SAM" id="SignalP"/>
    </source>
</evidence>
<sequence length="74" mass="8191">MKKIILVLAFVFASGSLVNAETLINNTNLESPPKLKKFRIKVDCDGDGIFDYDMTGNFTEENANAMAVQMQESC</sequence>
<accession>A0A1L3JLV7</accession>
<dbReference type="Proteomes" id="UP000181898">
    <property type="component" value="Chromosome"/>
</dbReference>
<gene>
    <name evidence="2" type="ORF">LPB136_12190</name>
</gene>
<feature type="chain" id="PRO_5012046662" evidence="1">
    <location>
        <begin position="21"/>
        <end position="74"/>
    </location>
</feature>
<proteinExistence type="predicted"/>
<dbReference type="RefSeq" id="WP_072556604.1">
    <property type="nucleotide sequence ID" value="NZ_CP018155.1"/>
</dbReference>
<dbReference type="STRING" id="1850252.LPB136_12190"/>
<protein>
    <submittedName>
        <fullName evidence="2">Uncharacterized protein</fullName>
    </submittedName>
</protein>
<reference evidence="2 3" key="1">
    <citation type="submission" date="2016-11" db="EMBL/GenBank/DDBJ databases">
        <title>Tenacibaculum sp. LPB0136, isolated from marine environment.</title>
        <authorList>
            <person name="Kim E."/>
            <person name="Yi H."/>
        </authorList>
    </citation>
    <scope>NUCLEOTIDE SEQUENCE [LARGE SCALE GENOMIC DNA]</scope>
    <source>
        <strain evidence="2 3">LPB0136</strain>
    </source>
</reference>
<keyword evidence="3" id="KW-1185">Reference proteome</keyword>
<feature type="signal peptide" evidence="1">
    <location>
        <begin position="1"/>
        <end position="20"/>
    </location>
</feature>
<organism evidence="2 3">
    <name type="scientific">Tenacibaculum todarodis</name>
    <dbReference type="NCBI Taxonomy" id="1850252"/>
    <lineage>
        <taxon>Bacteria</taxon>
        <taxon>Pseudomonadati</taxon>
        <taxon>Bacteroidota</taxon>
        <taxon>Flavobacteriia</taxon>
        <taxon>Flavobacteriales</taxon>
        <taxon>Flavobacteriaceae</taxon>
        <taxon>Tenacibaculum</taxon>
    </lineage>
</organism>
<keyword evidence="1" id="KW-0732">Signal</keyword>
<evidence type="ECO:0000313" key="2">
    <source>
        <dbReference type="EMBL" id="APG66082.1"/>
    </source>
</evidence>